<dbReference type="GO" id="GO:0005737">
    <property type="term" value="C:cytoplasm"/>
    <property type="evidence" value="ECO:0007669"/>
    <property type="project" value="TreeGrafter"/>
</dbReference>
<evidence type="ECO:0000313" key="4">
    <source>
        <dbReference type="EMBL" id="KOO33901.1"/>
    </source>
</evidence>
<dbReference type="GO" id="GO:0032265">
    <property type="term" value="P:XMP salvage"/>
    <property type="evidence" value="ECO:0007669"/>
    <property type="project" value="TreeGrafter"/>
</dbReference>
<dbReference type="InterPro" id="IPR000836">
    <property type="entry name" value="PRTase_dom"/>
</dbReference>
<dbReference type="CDD" id="cd06223">
    <property type="entry name" value="PRTases_typeI"/>
    <property type="match status" value="1"/>
</dbReference>
<protein>
    <submittedName>
        <fullName evidence="4">Xanthine phosphoribosyltransferase 1</fullName>
    </submittedName>
</protein>
<dbReference type="OrthoDB" id="9973266at2759"/>
<dbReference type="Pfam" id="PF00156">
    <property type="entry name" value="Pribosyltran"/>
    <property type="match status" value="1"/>
</dbReference>
<evidence type="ECO:0000259" key="3">
    <source>
        <dbReference type="Pfam" id="PF00156"/>
    </source>
</evidence>
<dbReference type="SUPFAM" id="SSF53271">
    <property type="entry name" value="PRTase-like"/>
    <property type="match status" value="1"/>
</dbReference>
<dbReference type="EMBL" id="JWZX01001391">
    <property type="protein sequence ID" value="KOO33901.1"/>
    <property type="molecule type" value="Genomic_DNA"/>
</dbReference>
<dbReference type="GO" id="GO:0004422">
    <property type="term" value="F:hypoxanthine phosphoribosyltransferase activity"/>
    <property type="evidence" value="ECO:0007669"/>
    <property type="project" value="TreeGrafter"/>
</dbReference>
<dbReference type="PANTHER" id="PTHR43363">
    <property type="entry name" value="HYPOXANTHINE PHOSPHORIBOSYLTRANSFERASE"/>
    <property type="match status" value="1"/>
</dbReference>
<name>A0A0M0K4W1_9EUKA</name>
<sequence length="175" mass="19082">MPEAKQDPGEKARRSLAADGKCYFSYAQVATAVARCVPEVEAFAPDVFVAIGGGGFIPARMLRTKVKKPILAVSLELYDDATKTANATVLRKQWFDETPGTFGALVRGKRVLIVDEVDDTRATLQYAVEELKKHNAPAAIGVLVVHNKLKPKKGVLPEDITYIAVTTLVLTLFLR</sequence>
<keyword evidence="2 4" id="KW-0808">Transferase</keyword>
<proteinExistence type="predicted"/>
<dbReference type="AlphaFoldDB" id="A0A0M0K4W1"/>
<feature type="domain" description="Phosphoribosyltransferase" evidence="3">
    <location>
        <begin position="41"/>
        <end position="152"/>
    </location>
</feature>
<dbReference type="Proteomes" id="UP000037460">
    <property type="component" value="Unassembled WGS sequence"/>
</dbReference>
<reference evidence="5" key="1">
    <citation type="journal article" date="2015" name="PLoS Genet.">
        <title>Genome Sequence and Transcriptome Analyses of Chrysochromulina tobin: Metabolic Tools for Enhanced Algal Fitness in the Prominent Order Prymnesiales (Haptophyceae).</title>
        <authorList>
            <person name="Hovde B.T."/>
            <person name="Deodato C.R."/>
            <person name="Hunsperger H.M."/>
            <person name="Ryken S.A."/>
            <person name="Yost W."/>
            <person name="Jha R.K."/>
            <person name="Patterson J."/>
            <person name="Monnat R.J. Jr."/>
            <person name="Barlow S.B."/>
            <person name="Starkenburg S.R."/>
            <person name="Cattolico R.A."/>
        </authorList>
    </citation>
    <scope>NUCLEOTIDE SEQUENCE</scope>
    <source>
        <strain evidence="5">CCMP291</strain>
    </source>
</reference>
<organism evidence="4 5">
    <name type="scientific">Chrysochromulina tobinii</name>
    <dbReference type="NCBI Taxonomy" id="1460289"/>
    <lineage>
        <taxon>Eukaryota</taxon>
        <taxon>Haptista</taxon>
        <taxon>Haptophyta</taxon>
        <taxon>Prymnesiophyceae</taxon>
        <taxon>Prymnesiales</taxon>
        <taxon>Chrysochromulinaceae</taxon>
        <taxon>Chrysochromulina</taxon>
    </lineage>
</organism>
<dbReference type="InterPro" id="IPR029057">
    <property type="entry name" value="PRTase-like"/>
</dbReference>
<evidence type="ECO:0000256" key="2">
    <source>
        <dbReference type="ARBA" id="ARBA00022679"/>
    </source>
</evidence>
<gene>
    <name evidence="4" type="ORF">Ctob_011998</name>
</gene>
<dbReference type="GO" id="GO:0032263">
    <property type="term" value="P:GMP salvage"/>
    <property type="evidence" value="ECO:0007669"/>
    <property type="project" value="TreeGrafter"/>
</dbReference>
<accession>A0A0M0K4W1</accession>
<evidence type="ECO:0000256" key="1">
    <source>
        <dbReference type="ARBA" id="ARBA00022676"/>
    </source>
</evidence>
<dbReference type="GO" id="GO:0046100">
    <property type="term" value="P:hypoxanthine metabolic process"/>
    <property type="evidence" value="ECO:0007669"/>
    <property type="project" value="TreeGrafter"/>
</dbReference>
<dbReference type="GO" id="GO:0032264">
    <property type="term" value="P:IMP salvage"/>
    <property type="evidence" value="ECO:0007669"/>
    <property type="project" value="TreeGrafter"/>
</dbReference>
<keyword evidence="1 4" id="KW-0328">Glycosyltransferase</keyword>
<dbReference type="Gene3D" id="3.40.50.2020">
    <property type="match status" value="1"/>
</dbReference>
<dbReference type="PANTHER" id="PTHR43363:SF1">
    <property type="entry name" value="HYPOXANTHINE-GUANINE PHOSPHORIBOSYLTRANSFERASE"/>
    <property type="match status" value="1"/>
</dbReference>
<keyword evidence="5" id="KW-1185">Reference proteome</keyword>
<evidence type="ECO:0000313" key="5">
    <source>
        <dbReference type="Proteomes" id="UP000037460"/>
    </source>
</evidence>
<comment type="caution">
    <text evidence="4">The sequence shown here is derived from an EMBL/GenBank/DDBJ whole genome shotgun (WGS) entry which is preliminary data.</text>
</comment>